<dbReference type="EMBL" id="CP049007">
    <property type="protein sequence ID" value="QID86205.1"/>
    <property type="molecule type" value="Genomic_DNA"/>
</dbReference>
<dbReference type="Proteomes" id="UP000501346">
    <property type="component" value="Chromosome SeX-ScX"/>
</dbReference>
<reference evidence="2 3" key="1">
    <citation type="journal article" date="2019" name="BMC Genomics">
        <title>Chromosome level assembly and comparative genome analysis confirm lager-brewing yeasts originated from a single hybridization.</title>
        <authorList>
            <person name="Salazar A.N."/>
            <person name="Gorter de Vries A.R."/>
            <person name="van den Broek M."/>
            <person name="Brouwers N."/>
            <person name="de la Torre Cortes P."/>
            <person name="Kuijpers N.G.A."/>
            <person name="Daran J.G."/>
            <person name="Abeel T."/>
        </authorList>
    </citation>
    <scope>NUCLEOTIDE SEQUENCE [LARGE SCALE GENOMIC DNA]</scope>
    <source>
        <strain evidence="2 3">CBS 1483</strain>
    </source>
</reference>
<accession>A0A6C1EAQ0</accession>
<organism evidence="2 3">
    <name type="scientific">Saccharomyces pastorianus</name>
    <name type="common">Lager yeast</name>
    <name type="synonym">Saccharomyces cerevisiae x Saccharomyces eubayanus</name>
    <dbReference type="NCBI Taxonomy" id="27292"/>
    <lineage>
        <taxon>Eukaryota</taxon>
        <taxon>Fungi</taxon>
        <taxon>Dikarya</taxon>
        <taxon>Ascomycota</taxon>
        <taxon>Saccharomycotina</taxon>
        <taxon>Saccharomycetes</taxon>
        <taxon>Saccharomycetales</taxon>
        <taxon>Saccharomycetaceae</taxon>
        <taxon>Saccharomyces</taxon>
    </lineage>
</organism>
<feature type="compositionally biased region" description="Low complexity" evidence="1">
    <location>
        <begin position="72"/>
        <end position="85"/>
    </location>
</feature>
<dbReference type="OrthoDB" id="5431245at2759"/>
<feature type="region of interest" description="Disordered" evidence="1">
    <location>
        <begin position="72"/>
        <end position="97"/>
    </location>
</feature>
<name>A0A6C1EAQ0_SACPS</name>
<evidence type="ECO:0000256" key="1">
    <source>
        <dbReference type="SAM" id="MobiDB-lite"/>
    </source>
</evidence>
<evidence type="ECO:0000313" key="3">
    <source>
        <dbReference type="Proteomes" id="UP000501346"/>
    </source>
</evidence>
<sequence>MSPYMTIPQQYLYISKIRSKLSQCALARHHHRELDLRKMVGHTNILDRILDEIDEIDSEVVLCDAADGSSTAEAHSASSASSDSSPLTNNIRPISIM</sequence>
<dbReference type="AlphaFoldDB" id="A0A6C1EAQ0"/>
<keyword evidence="3" id="KW-1185">Reference proteome</keyword>
<protein>
    <submittedName>
        <fullName evidence="2">Uncharacterized protein</fullName>
    </submittedName>
</protein>
<feature type="compositionally biased region" description="Polar residues" evidence="1">
    <location>
        <begin position="86"/>
        <end position="97"/>
    </location>
</feature>
<evidence type="ECO:0000313" key="2">
    <source>
        <dbReference type="EMBL" id="QID86205.1"/>
    </source>
</evidence>
<gene>
    <name evidence="2" type="ORF">GRS66_008822</name>
</gene>
<proteinExistence type="predicted"/>